<evidence type="ECO:0000313" key="2">
    <source>
        <dbReference type="EMBL" id="NIK61802.1"/>
    </source>
</evidence>
<feature type="region of interest" description="Disordered" evidence="1">
    <location>
        <begin position="1"/>
        <end position="292"/>
    </location>
</feature>
<accession>A0A7X6A4R4</accession>
<sequence>MLGASSLTPISFEPKPSAGCRRSAAVRMTVRVGGSSAQHGDEGAARSTARVQPQPLPGKPAAPSGTCEEPFAAGPDGRTGGRERRAAQRRRSRAKHRVGSTTTPPRQARHGVGEPAGDSRPQGAAVARAVARAGASGAQHSDAGAARNIAWVQPQPLPGKPAAASGNLRGTVGRKARRAHGRAHGRAGAARSTATEEPRVAPRGFNRVPSHAGPPRGPGTCEGQSAAGPGGRTGGRERRAAQRRRSRAQHRVGSTTSLPRQAVRGAGNLRGAVGRRAGRAGGSGASLGGHRC</sequence>
<comment type="caution">
    <text evidence="2">The sequence shown here is derived from an EMBL/GenBank/DDBJ whole genome shotgun (WGS) entry which is preliminary data.</text>
</comment>
<feature type="compositionally biased region" description="Basic residues" evidence="1">
    <location>
        <begin position="241"/>
        <end position="250"/>
    </location>
</feature>
<dbReference type="Proteomes" id="UP000555407">
    <property type="component" value="Unassembled WGS sequence"/>
</dbReference>
<evidence type="ECO:0000256" key="1">
    <source>
        <dbReference type="SAM" id="MobiDB-lite"/>
    </source>
</evidence>
<protein>
    <submittedName>
        <fullName evidence="2">Uncharacterized protein</fullName>
    </submittedName>
</protein>
<organism evidence="2 3">
    <name type="scientific">Kribbella shirazensis</name>
    <dbReference type="NCBI Taxonomy" id="1105143"/>
    <lineage>
        <taxon>Bacteria</taxon>
        <taxon>Bacillati</taxon>
        <taxon>Actinomycetota</taxon>
        <taxon>Actinomycetes</taxon>
        <taxon>Propionibacteriales</taxon>
        <taxon>Kribbellaceae</taxon>
        <taxon>Kribbella</taxon>
    </lineage>
</organism>
<proteinExistence type="predicted"/>
<feature type="compositionally biased region" description="Low complexity" evidence="1">
    <location>
        <begin position="123"/>
        <end position="138"/>
    </location>
</feature>
<feature type="compositionally biased region" description="Gly residues" evidence="1">
    <location>
        <begin position="279"/>
        <end position="292"/>
    </location>
</feature>
<feature type="compositionally biased region" description="Low complexity" evidence="1">
    <location>
        <begin position="262"/>
        <end position="275"/>
    </location>
</feature>
<gene>
    <name evidence="2" type="ORF">BJY22_007519</name>
</gene>
<dbReference type="AlphaFoldDB" id="A0A7X6A4R4"/>
<name>A0A7X6A4R4_9ACTN</name>
<evidence type="ECO:0000313" key="3">
    <source>
        <dbReference type="Proteomes" id="UP000555407"/>
    </source>
</evidence>
<dbReference type="EMBL" id="JAASRO010000001">
    <property type="protein sequence ID" value="NIK61802.1"/>
    <property type="molecule type" value="Genomic_DNA"/>
</dbReference>
<feature type="compositionally biased region" description="Basic residues" evidence="1">
    <location>
        <begin position="172"/>
        <end position="185"/>
    </location>
</feature>
<reference evidence="2 3" key="1">
    <citation type="submission" date="2020-03" db="EMBL/GenBank/DDBJ databases">
        <title>Sequencing the genomes of 1000 actinobacteria strains.</title>
        <authorList>
            <person name="Klenk H.-P."/>
        </authorList>
    </citation>
    <scope>NUCLEOTIDE SEQUENCE [LARGE SCALE GENOMIC DNA]</scope>
    <source>
        <strain evidence="2 3">DSM 45490</strain>
    </source>
</reference>
<feature type="compositionally biased region" description="Basic residues" evidence="1">
    <location>
        <begin position="87"/>
        <end position="98"/>
    </location>
</feature>
<keyword evidence="3" id="KW-1185">Reference proteome</keyword>